<dbReference type="RefSeq" id="WP_061782874.1">
    <property type="nucleotide sequence ID" value="NZ_BMPK01000012.1"/>
</dbReference>
<dbReference type="GeneID" id="67442034"/>
<evidence type="ECO:0000313" key="2">
    <source>
        <dbReference type="EMBL" id="QYX73257.1"/>
    </source>
</evidence>
<dbReference type="NCBIfam" id="TIGR02532">
    <property type="entry name" value="IV_pilin_GFxxxE"/>
    <property type="match status" value="1"/>
</dbReference>
<dbReference type="Proteomes" id="UP000827084">
    <property type="component" value="Chromosome"/>
</dbReference>
<protein>
    <submittedName>
        <fullName evidence="2">Prepilin-type N-terminal cleavage/methylation domain-containing protein</fullName>
    </submittedName>
</protein>
<evidence type="ECO:0000313" key="3">
    <source>
        <dbReference type="Proteomes" id="UP000827084"/>
    </source>
</evidence>
<dbReference type="InterPro" id="IPR045584">
    <property type="entry name" value="Pilin-like"/>
</dbReference>
<dbReference type="Pfam" id="PF07963">
    <property type="entry name" value="N_methyl"/>
    <property type="match status" value="1"/>
</dbReference>
<dbReference type="EMBL" id="CP080635">
    <property type="protein sequence ID" value="QYX73257.1"/>
    <property type="molecule type" value="Genomic_DNA"/>
</dbReference>
<gene>
    <name evidence="2" type="ORF">K3G22_02210</name>
</gene>
<dbReference type="PROSITE" id="PS00409">
    <property type="entry name" value="PROKAR_NTER_METHYL"/>
    <property type="match status" value="1"/>
</dbReference>
<evidence type="ECO:0000256" key="1">
    <source>
        <dbReference type="SAM" id="Phobius"/>
    </source>
</evidence>
<sequence length="170" mass="17502">MKKQSGFTLIELVVVIIILGILAVTAAPKFINLQSDARASTVKGLEAAIKGADTLINSKSLIAGNNTVAGADTDGPTVTVDSAGTTVDINYGHAVAKWNDALANILDINAADTGATTEWLYVLATDSIYFYPQGQTAPDGTASGGQCYVQYVNGLTAYGPITVNTVVSGC</sequence>
<keyword evidence="3" id="KW-1185">Reference proteome</keyword>
<keyword evidence="1" id="KW-0472">Membrane</keyword>
<dbReference type="SUPFAM" id="SSF54523">
    <property type="entry name" value="Pili subunits"/>
    <property type="match status" value="1"/>
</dbReference>
<keyword evidence="1" id="KW-0812">Transmembrane</keyword>
<reference evidence="2 3" key="1">
    <citation type="submission" date="2021-08" db="EMBL/GenBank/DDBJ databases">
        <title>Shewanella putrefaciens YZ-J, complete genome.</title>
        <authorList>
            <person name="Yi Z."/>
        </authorList>
    </citation>
    <scope>NUCLEOTIDE SEQUENCE [LARGE SCALE GENOMIC DNA]</scope>
    <source>
        <strain evidence="2 3">YZ-J</strain>
    </source>
</reference>
<accession>A0ABX8XCQ4</accession>
<dbReference type="InterPro" id="IPR012902">
    <property type="entry name" value="N_methyl_site"/>
</dbReference>
<proteinExistence type="predicted"/>
<keyword evidence="1" id="KW-1133">Transmembrane helix</keyword>
<name>A0ABX8XCQ4_SHEPU</name>
<feature type="transmembrane region" description="Helical" evidence="1">
    <location>
        <begin position="12"/>
        <end position="31"/>
    </location>
</feature>
<organism evidence="2 3">
    <name type="scientific">Shewanella putrefaciens</name>
    <name type="common">Pseudomonas putrefaciens</name>
    <dbReference type="NCBI Taxonomy" id="24"/>
    <lineage>
        <taxon>Bacteria</taxon>
        <taxon>Pseudomonadati</taxon>
        <taxon>Pseudomonadota</taxon>
        <taxon>Gammaproteobacteria</taxon>
        <taxon>Alteromonadales</taxon>
        <taxon>Shewanellaceae</taxon>
        <taxon>Shewanella</taxon>
    </lineage>
</organism>
<dbReference type="Gene3D" id="3.30.700.10">
    <property type="entry name" value="Glycoprotein, Type 4 Pilin"/>
    <property type="match status" value="1"/>
</dbReference>